<comment type="subcellular location">
    <subcellularLocation>
        <location evidence="1">Membrane</location>
    </subcellularLocation>
</comment>
<sequence>MAFLEVKIILSCVFLMYTNVEAYQPHRDPLPLAHIEARHKTVVQYHAKQVIRDWDVNNVHSRLQGGMKFNYGCLTVPKDGAYYVFAQVYFRSGGRVYIQKNQKQVFTMVQHPYNVPEGPHYTGGVLHLKAGDVISLQTATLLKIFMASAHTYFGAFLIE</sequence>
<feature type="chain" id="PRO_5012857792" evidence="5">
    <location>
        <begin position="23"/>
        <end position="159"/>
    </location>
</feature>
<dbReference type="Pfam" id="PF00229">
    <property type="entry name" value="TNF"/>
    <property type="match status" value="1"/>
</dbReference>
<organism evidence="7 8">
    <name type="scientific">Stylophora pistillata</name>
    <name type="common">Smooth cauliflower coral</name>
    <dbReference type="NCBI Taxonomy" id="50429"/>
    <lineage>
        <taxon>Eukaryota</taxon>
        <taxon>Metazoa</taxon>
        <taxon>Cnidaria</taxon>
        <taxon>Anthozoa</taxon>
        <taxon>Hexacorallia</taxon>
        <taxon>Scleractinia</taxon>
        <taxon>Astrocoeniina</taxon>
        <taxon>Pocilloporidae</taxon>
        <taxon>Stylophora</taxon>
    </lineage>
</organism>
<dbReference type="GO" id="GO:0016020">
    <property type="term" value="C:membrane"/>
    <property type="evidence" value="ECO:0007669"/>
    <property type="project" value="UniProtKB-SubCell"/>
</dbReference>
<evidence type="ECO:0000313" key="8">
    <source>
        <dbReference type="Proteomes" id="UP000225706"/>
    </source>
</evidence>
<evidence type="ECO:0000256" key="5">
    <source>
        <dbReference type="SAM" id="SignalP"/>
    </source>
</evidence>
<gene>
    <name evidence="7" type="primary">Tnf</name>
    <name evidence="7" type="ORF">AWC38_SpisGene9907</name>
</gene>
<evidence type="ECO:0000256" key="1">
    <source>
        <dbReference type="ARBA" id="ARBA00004370"/>
    </source>
</evidence>
<dbReference type="PROSITE" id="PS50049">
    <property type="entry name" value="THD_2"/>
    <property type="match status" value="1"/>
</dbReference>
<evidence type="ECO:0000256" key="2">
    <source>
        <dbReference type="ARBA" id="ARBA00008670"/>
    </source>
</evidence>
<dbReference type="GO" id="GO:0005125">
    <property type="term" value="F:cytokine activity"/>
    <property type="evidence" value="ECO:0007669"/>
    <property type="project" value="UniProtKB-KW"/>
</dbReference>
<feature type="domain" description="THD" evidence="6">
    <location>
        <begin position="31"/>
        <end position="158"/>
    </location>
</feature>
<keyword evidence="3" id="KW-0202">Cytokine</keyword>
<evidence type="ECO:0000313" key="7">
    <source>
        <dbReference type="EMBL" id="PFX25446.1"/>
    </source>
</evidence>
<dbReference type="OrthoDB" id="5986874at2759"/>
<dbReference type="Proteomes" id="UP000225706">
    <property type="component" value="Unassembled WGS sequence"/>
</dbReference>
<dbReference type="GO" id="GO:0005164">
    <property type="term" value="F:tumor necrosis factor receptor binding"/>
    <property type="evidence" value="ECO:0007669"/>
    <property type="project" value="InterPro"/>
</dbReference>
<dbReference type="Gene3D" id="2.60.120.40">
    <property type="match status" value="1"/>
</dbReference>
<dbReference type="InterPro" id="IPR008983">
    <property type="entry name" value="Tumour_necrosis_fac-like_dom"/>
</dbReference>
<dbReference type="PANTHER" id="PTHR11471:SF13">
    <property type="entry name" value="TNF FAMILY PROFILE DOMAIN-CONTAINING PROTEIN"/>
    <property type="match status" value="1"/>
</dbReference>
<evidence type="ECO:0000256" key="3">
    <source>
        <dbReference type="ARBA" id="ARBA00022514"/>
    </source>
</evidence>
<dbReference type="PANTHER" id="PTHR11471">
    <property type="entry name" value="TUMOR NECROSIS FACTOR FAMILY MEMBER"/>
    <property type="match status" value="1"/>
</dbReference>
<dbReference type="EMBL" id="LSMT01000151">
    <property type="protein sequence ID" value="PFX25446.1"/>
    <property type="molecule type" value="Genomic_DNA"/>
</dbReference>
<accession>A0A2B4S7T8</accession>
<evidence type="ECO:0000256" key="4">
    <source>
        <dbReference type="ARBA" id="ARBA00023136"/>
    </source>
</evidence>
<dbReference type="AlphaFoldDB" id="A0A2B4S7T8"/>
<comment type="caution">
    <text evidence="7">The sequence shown here is derived from an EMBL/GenBank/DDBJ whole genome shotgun (WGS) entry which is preliminary data.</text>
</comment>
<dbReference type="InterPro" id="IPR006052">
    <property type="entry name" value="TNF_dom"/>
</dbReference>
<keyword evidence="4" id="KW-0472">Membrane</keyword>
<keyword evidence="8" id="KW-1185">Reference proteome</keyword>
<evidence type="ECO:0000259" key="6">
    <source>
        <dbReference type="PROSITE" id="PS50049"/>
    </source>
</evidence>
<comment type="similarity">
    <text evidence="2">Belongs to the tumor necrosis factor family.</text>
</comment>
<name>A0A2B4S7T8_STYPI</name>
<proteinExistence type="inferred from homology"/>
<feature type="signal peptide" evidence="5">
    <location>
        <begin position="1"/>
        <end position="22"/>
    </location>
</feature>
<dbReference type="SMART" id="SM00207">
    <property type="entry name" value="TNF"/>
    <property type="match status" value="1"/>
</dbReference>
<dbReference type="SUPFAM" id="SSF49842">
    <property type="entry name" value="TNF-like"/>
    <property type="match status" value="1"/>
</dbReference>
<dbReference type="GO" id="GO:0006955">
    <property type="term" value="P:immune response"/>
    <property type="evidence" value="ECO:0007669"/>
    <property type="project" value="InterPro"/>
</dbReference>
<reference evidence="8" key="1">
    <citation type="journal article" date="2017" name="bioRxiv">
        <title>Comparative analysis of the genomes of Stylophora pistillata and Acropora digitifera provides evidence for extensive differences between species of corals.</title>
        <authorList>
            <person name="Voolstra C.R."/>
            <person name="Li Y."/>
            <person name="Liew Y.J."/>
            <person name="Baumgarten S."/>
            <person name="Zoccola D."/>
            <person name="Flot J.-F."/>
            <person name="Tambutte S."/>
            <person name="Allemand D."/>
            <person name="Aranda M."/>
        </authorList>
    </citation>
    <scope>NUCLEOTIDE SEQUENCE [LARGE SCALE GENOMIC DNA]</scope>
</reference>
<dbReference type="GO" id="GO:0005615">
    <property type="term" value="C:extracellular space"/>
    <property type="evidence" value="ECO:0007669"/>
    <property type="project" value="UniProtKB-KW"/>
</dbReference>
<protein>
    <submittedName>
        <fullName evidence="7">Tumor necrosis factor</fullName>
    </submittedName>
</protein>
<keyword evidence="5" id="KW-0732">Signal</keyword>